<evidence type="ECO:0000256" key="2">
    <source>
        <dbReference type="SAM" id="Phobius"/>
    </source>
</evidence>
<dbReference type="AlphaFoldDB" id="A0A1M5JI05"/>
<gene>
    <name evidence="3" type="ORF">SAMN05443144_12718</name>
</gene>
<evidence type="ECO:0000256" key="1">
    <source>
        <dbReference type="SAM" id="MobiDB-lite"/>
    </source>
</evidence>
<evidence type="ECO:0000313" key="3">
    <source>
        <dbReference type="EMBL" id="SHG40148.1"/>
    </source>
</evidence>
<dbReference type="OrthoDB" id="1524910at2"/>
<feature type="region of interest" description="Disordered" evidence="1">
    <location>
        <begin position="97"/>
        <end position="119"/>
    </location>
</feature>
<keyword evidence="4" id="KW-1185">Reference proteome</keyword>
<reference evidence="3 4" key="1">
    <citation type="submission" date="2016-11" db="EMBL/GenBank/DDBJ databases">
        <authorList>
            <person name="Jaros S."/>
            <person name="Januszkiewicz K."/>
            <person name="Wedrychowicz H."/>
        </authorList>
    </citation>
    <scope>NUCLEOTIDE SEQUENCE [LARGE SCALE GENOMIC DNA]</scope>
    <source>
        <strain evidence="3 4">DSM 21986</strain>
    </source>
</reference>
<keyword evidence="2" id="KW-1133">Transmembrane helix</keyword>
<dbReference type="STRING" id="1194090.SAMN05443144_12718"/>
<dbReference type="EMBL" id="FQUS01000027">
    <property type="protein sequence ID" value="SHG40148.1"/>
    <property type="molecule type" value="Genomic_DNA"/>
</dbReference>
<accession>A0A1M5JI05</accession>
<keyword evidence="2" id="KW-0812">Transmembrane</keyword>
<sequence length="119" mass="13867">MNNSKTGSFFKTYKELIVTTIICLFLTGIYDSINNQTAEIKKWYDLMIGINEKVKVQANNLNKLEKSLETHVQRTDGRFNDHNKRIRTIEFEVLPYKPSSKTFPSTQDTSHAKDHSHHH</sequence>
<dbReference type="Proteomes" id="UP000184041">
    <property type="component" value="Unassembled WGS sequence"/>
</dbReference>
<organism evidence="3 4">
    <name type="scientific">Fodinibius roseus</name>
    <dbReference type="NCBI Taxonomy" id="1194090"/>
    <lineage>
        <taxon>Bacteria</taxon>
        <taxon>Pseudomonadati</taxon>
        <taxon>Balneolota</taxon>
        <taxon>Balneolia</taxon>
        <taxon>Balneolales</taxon>
        <taxon>Balneolaceae</taxon>
        <taxon>Fodinibius</taxon>
    </lineage>
</organism>
<feature type="transmembrane region" description="Helical" evidence="2">
    <location>
        <begin position="12"/>
        <end position="30"/>
    </location>
</feature>
<keyword evidence="2" id="KW-0472">Membrane</keyword>
<name>A0A1M5JI05_9BACT</name>
<dbReference type="RefSeq" id="WP_073067837.1">
    <property type="nucleotide sequence ID" value="NZ_FQUS01000027.1"/>
</dbReference>
<feature type="compositionally biased region" description="Polar residues" evidence="1">
    <location>
        <begin position="99"/>
        <end position="109"/>
    </location>
</feature>
<protein>
    <submittedName>
        <fullName evidence="3">Uncharacterized protein</fullName>
    </submittedName>
</protein>
<evidence type="ECO:0000313" key="4">
    <source>
        <dbReference type="Proteomes" id="UP000184041"/>
    </source>
</evidence>
<proteinExistence type="predicted"/>